<evidence type="ECO:0000313" key="2">
    <source>
        <dbReference type="Proteomes" id="UP000182409"/>
    </source>
</evidence>
<reference evidence="1 2" key="1">
    <citation type="submission" date="2016-10" db="EMBL/GenBank/DDBJ databases">
        <authorList>
            <person name="de Groot N.N."/>
        </authorList>
    </citation>
    <scope>NUCLEOTIDE SEQUENCE [LARGE SCALE GENOMIC DNA]</scope>
    <source>
        <strain evidence="1 2">AB35.6</strain>
    </source>
</reference>
<accession>A0A1H4JNE3</accession>
<protein>
    <submittedName>
        <fullName evidence="1">Uncharacterized protein</fullName>
    </submittedName>
</protein>
<proteinExistence type="predicted"/>
<dbReference type="OrthoDB" id="208599at2"/>
<dbReference type="Proteomes" id="UP000182409">
    <property type="component" value="Unassembled WGS sequence"/>
</dbReference>
<evidence type="ECO:0000313" key="1">
    <source>
        <dbReference type="EMBL" id="SEB47783.1"/>
    </source>
</evidence>
<organism evidence="1 2">
    <name type="scientific">Terriglobus roseus</name>
    <dbReference type="NCBI Taxonomy" id="392734"/>
    <lineage>
        <taxon>Bacteria</taxon>
        <taxon>Pseudomonadati</taxon>
        <taxon>Acidobacteriota</taxon>
        <taxon>Terriglobia</taxon>
        <taxon>Terriglobales</taxon>
        <taxon>Acidobacteriaceae</taxon>
        <taxon>Terriglobus</taxon>
    </lineage>
</organism>
<dbReference type="AlphaFoldDB" id="A0A1H4JNE3"/>
<dbReference type="RefSeq" id="WP_074652385.1">
    <property type="nucleotide sequence ID" value="NZ_FNSD01000001.1"/>
</dbReference>
<gene>
    <name evidence="1" type="ORF">SAMN05443244_0721</name>
</gene>
<sequence>MNLPRHAELWLAPYLKNRLEHALNRTPPKRLWVSLTDHWEPWGGNASEETATARVKAWTDHWPKIAWDAPPDATGRPPCYTFFYPQEEYHAKTLSALEPMVADGVGDVEVHIHHKDDTAETFSEKIRHFCQQLRYDHNMLRERDGQIIFGFIHGNWALDNSYPDGRLCGVNGEISVLSKLGCYADFTMPSLPSVTQGRVVNQVYWATGSPDRSKSYDRGVQATVGGGRQGELLLITGPLGVRFRGRLVPRIETGEIAVYDCPTAYRVERWLDLAPRIGDDLFLKLHAHGAREDNARALLGTGGLAPMFRWLAQAAAHRGMELRWASAFEMASAVERLTQSRPDASSLPVAERASTKAL</sequence>
<name>A0A1H4JNE3_9BACT</name>
<dbReference type="EMBL" id="FNSD01000001">
    <property type="protein sequence ID" value="SEB47783.1"/>
    <property type="molecule type" value="Genomic_DNA"/>
</dbReference>